<accession>A0A176WBC1</accession>
<feature type="compositionally biased region" description="Polar residues" evidence="1">
    <location>
        <begin position="163"/>
        <end position="173"/>
    </location>
</feature>
<evidence type="ECO:0000256" key="1">
    <source>
        <dbReference type="SAM" id="MobiDB-lite"/>
    </source>
</evidence>
<feature type="region of interest" description="Disordered" evidence="1">
    <location>
        <begin position="1"/>
        <end position="54"/>
    </location>
</feature>
<comment type="caution">
    <text evidence="2">The sequence shown here is derived from an EMBL/GenBank/DDBJ whole genome shotgun (WGS) entry which is preliminary data.</text>
</comment>
<dbReference type="Proteomes" id="UP000077202">
    <property type="component" value="Unassembled WGS sequence"/>
</dbReference>
<feature type="region of interest" description="Disordered" evidence="1">
    <location>
        <begin position="115"/>
        <end position="204"/>
    </location>
</feature>
<feature type="compositionally biased region" description="Basic and acidic residues" evidence="1">
    <location>
        <begin position="126"/>
        <end position="137"/>
    </location>
</feature>
<name>A0A176WBC1_MARPO</name>
<feature type="region of interest" description="Disordered" evidence="1">
    <location>
        <begin position="216"/>
        <end position="314"/>
    </location>
</feature>
<evidence type="ECO:0000313" key="2">
    <source>
        <dbReference type="EMBL" id="OAE30379.1"/>
    </source>
</evidence>
<protein>
    <submittedName>
        <fullName evidence="2">Uncharacterized protein</fullName>
    </submittedName>
</protein>
<evidence type="ECO:0000313" key="3">
    <source>
        <dbReference type="Proteomes" id="UP000077202"/>
    </source>
</evidence>
<feature type="compositionally biased region" description="Gly residues" evidence="1">
    <location>
        <begin position="270"/>
        <end position="282"/>
    </location>
</feature>
<feature type="compositionally biased region" description="Polar residues" evidence="1">
    <location>
        <begin position="224"/>
        <end position="233"/>
    </location>
</feature>
<dbReference type="EMBL" id="LVLJ01001336">
    <property type="protein sequence ID" value="OAE30379.1"/>
    <property type="molecule type" value="Genomic_DNA"/>
</dbReference>
<proteinExistence type="predicted"/>
<organism evidence="2 3">
    <name type="scientific">Marchantia polymorpha subsp. ruderalis</name>
    <dbReference type="NCBI Taxonomy" id="1480154"/>
    <lineage>
        <taxon>Eukaryota</taxon>
        <taxon>Viridiplantae</taxon>
        <taxon>Streptophyta</taxon>
        <taxon>Embryophyta</taxon>
        <taxon>Marchantiophyta</taxon>
        <taxon>Marchantiopsida</taxon>
        <taxon>Marchantiidae</taxon>
        <taxon>Marchantiales</taxon>
        <taxon>Marchantiaceae</taxon>
        <taxon>Marchantia</taxon>
    </lineage>
</organism>
<feature type="compositionally biased region" description="Polar residues" evidence="1">
    <location>
        <begin position="36"/>
        <end position="52"/>
    </location>
</feature>
<keyword evidence="3" id="KW-1185">Reference proteome</keyword>
<dbReference type="AlphaFoldDB" id="A0A176WBC1"/>
<reference evidence="2" key="1">
    <citation type="submission" date="2016-03" db="EMBL/GenBank/DDBJ databases">
        <title>Mechanisms controlling the formation of the plant cell surface in tip-growing cells are functionally conserved among land plants.</title>
        <authorList>
            <person name="Honkanen S."/>
            <person name="Jones V.A."/>
            <person name="Morieri G."/>
            <person name="Champion C."/>
            <person name="Hetherington A.J."/>
            <person name="Kelly S."/>
            <person name="Saint-Marcoux D."/>
            <person name="Proust H."/>
            <person name="Prescott H."/>
            <person name="Dolan L."/>
        </authorList>
    </citation>
    <scope>NUCLEOTIDE SEQUENCE [LARGE SCALE GENOMIC DNA]</scope>
    <source>
        <tissue evidence="2">Whole gametophyte</tissue>
    </source>
</reference>
<sequence length="449" mass="47601">MPRNTDAEDSASEAPAPKRVRREPASPSAKGGAQEGGSQSPAAKSNRASESSAGAIVKVAQTQLARVSPPPPARSNLSLFRCFGRPGTAAAPANGKPGSALALIQRNAIAAALEASGDAPSLPQAAHEDRPSPRKAADPVAAVGERNAKKDRLGSIPRKPASSHGTPKKQSPAGTPRSPSRERIVVVPPSSHAASNPRASQQSLVLPSSKLAIACACPKPKSPVGQSGSQKSKVQAKMSRAGGESGPVEDEDPIGLRQPRRAGKGLMTRPGGGGRGGKGKGLMIGPRGERVGGGGGGERDVEGPSAQRERKGKMAVMESDDVEPAMGDIILRNRPTRDNDDDQTSKPKMITFYYDRRETVFKKFDHLLRHRFAYNPASDKMVLVSTLYRYLPGRVSDGDGERLRWIHIDNAKKSLRMFSQQPYRPPFADSFRFEGLERNSTAAGVVIDS</sequence>
<feature type="compositionally biased region" description="Polar residues" evidence="1">
    <location>
        <begin position="192"/>
        <end position="204"/>
    </location>
</feature>
<gene>
    <name evidence="2" type="ORF">AXG93_3612s1020</name>
</gene>